<name>A0A0F9R2F1_9ZZZZ</name>
<gene>
    <name evidence="1" type="ORF">LCGC14_0647830</name>
</gene>
<accession>A0A0F9R2F1</accession>
<evidence type="ECO:0000313" key="1">
    <source>
        <dbReference type="EMBL" id="KKN48924.1"/>
    </source>
</evidence>
<dbReference type="AlphaFoldDB" id="A0A0F9R2F1"/>
<proteinExistence type="predicted"/>
<feature type="non-terminal residue" evidence="1">
    <location>
        <position position="914"/>
    </location>
</feature>
<sequence>MPKYSPDTDVPFGIASADFPITFYDRPQLAFANLLRGDVDAMTRSIFAPQTLTPHEIQAFKNALFKGKKPNPLLKTITDMATNPLVIIGLAVGLWKFPIGSTKPLMDLAAGLLPKSVAMGKMMSGLHPAINNLRSVPGLYQGLADVVESKTRFIGKYIDDINGLFSKAGRLSKAEGYMVAARLDGLHTPGHSLVKMLGNEPEIIAVLGGKNIPVAVGLRAGMRKETSGLAGGLRGWLNKVRATLKNTPGGEDRIRDALAKQGLTYGDDVKHYFPRNTQYDKYYLKAVRGTTRKRYAKFMRKEAATGPISGHTIARKGGGMPSIEHLQLLESQGVIPQGYTAAATSVFRRWGDDAAREVGKTWHEISRLGLDPGRTNVEFVRRMENYFTKGAGKKLDFAGRFGGHNTAKDTLFAMGDSLSEANIKGSGFFQDELREVGRVMGTPRQYTLNVWDATQRYANSSATIHSWHGSGAGKKINDITKQPGVWGNQPHLESYVYDDLVPHVMGLKSYQELQRSISFSLKKAKVHQFVSTHPMVDKLLGPKGKDWIMNYTGDATRSLSAEGLGANISHWFHLSTLGANISPASKNSLQTLLTTLNVVGPQGMYRGLKGVPGGPGALAKMQNYVKAVVVDGKTTKAAFRAAFPEYVADMGDASQIVESLLAGDIAKEGFARKLISGGAWEKVKTAMLMPFSTSEGFNRIITYYAGRNQHLYQNAHKLAGATSAVKDTIFREAGKIGQTLTMTTQFTGGPLGIPKALINVWTPWRQFMHFPLRFGAMLHGSLRMGPDPSKLDWGTIGRTLAGSTAMYVGAKNLLGVDLSAGLMTGALPVPTYEGAPFYPWPLVPPAVGVLGTAAKALLTGETKNLGATAALLVPGGIGARKAYRALHPKYADYRNKTPDGRIPIYNNKHALIGA</sequence>
<dbReference type="EMBL" id="LAZR01001195">
    <property type="protein sequence ID" value="KKN48924.1"/>
    <property type="molecule type" value="Genomic_DNA"/>
</dbReference>
<organism evidence="1">
    <name type="scientific">marine sediment metagenome</name>
    <dbReference type="NCBI Taxonomy" id="412755"/>
    <lineage>
        <taxon>unclassified sequences</taxon>
        <taxon>metagenomes</taxon>
        <taxon>ecological metagenomes</taxon>
    </lineage>
</organism>
<comment type="caution">
    <text evidence="1">The sequence shown here is derived from an EMBL/GenBank/DDBJ whole genome shotgun (WGS) entry which is preliminary data.</text>
</comment>
<reference evidence="1" key="1">
    <citation type="journal article" date="2015" name="Nature">
        <title>Complex archaea that bridge the gap between prokaryotes and eukaryotes.</title>
        <authorList>
            <person name="Spang A."/>
            <person name="Saw J.H."/>
            <person name="Jorgensen S.L."/>
            <person name="Zaremba-Niedzwiedzka K."/>
            <person name="Martijn J."/>
            <person name="Lind A.E."/>
            <person name="van Eijk R."/>
            <person name="Schleper C."/>
            <person name="Guy L."/>
            <person name="Ettema T.J."/>
        </authorList>
    </citation>
    <scope>NUCLEOTIDE SEQUENCE</scope>
</reference>
<protein>
    <submittedName>
        <fullName evidence="1">Uncharacterized protein</fullName>
    </submittedName>
</protein>